<name>A0ACC3DJV5_9PEZI</name>
<dbReference type="Proteomes" id="UP001186974">
    <property type="component" value="Unassembled WGS sequence"/>
</dbReference>
<protein>
    <submittedName>
        <fullName evidence="1">Uncharacterized protein</fullName>
    </submittedName>
</protein>
<evidence type="ECO:0000313" key="2">
    <source>
        <dbReference type="Proteomes" id="UP001186974"/>
    </source>
</evidence>
<keyword evidence="2" id="KW-1185">Reference proteome</keyword>
<gene>
    <name evidence="1" type="ORF">LTS18_012086</name>
</gene>
<evidence type="ECO:0000313" key="1">
    <source>
        <dbReference type="EMBL" id="KAK3076779.1"/>
    </source>
</evidence>
<sequence length="262" mass="29979">MRCTQPLLVPGFWKRSLSEFYRYSNLALKLETLSVPGKPYQLIEFSEPDSVEMCKRMSDADHGGFSSANLDFVPASSDEPKHARFHGRISTQLPPDRPEIQRTGYAGWRTHDRGFTLFGKSVWDIDPYSFLALRVKSDGRAYFVNIQTESVIPTDLHQHRLYSRTPGKWETILIRFDDFVRTNHGLVVEPQSEMLRQKVLSVGLSLTDRIPGPYELCIEGMWATNNLKDGNKLSMRPGTTLEAEAKEKEMEDKAKEPEKILI</sequence>
<dbReference type="EMBL" id="JAWDJW010003567">
    <property type="protein sequence ID" value="KAK3076779.1"/>
    <property type="molecule type" value="Genomic_DNA"/>
</dbReference>
<comment type="caution">
    <text evidence="1">The sequence shown here is derived from an EMBL/GenBank/DDBJ whole genome shotgun (WGS) entry which is preliminary data.</text>
</comment>
<accession>A0ACC3DJV5</accession>
<proteinExistence type="predicted"/>
<organism evidence="1 2">
    <name type="scientific">Coniosporium uncinatum</name>
    <dbReference type="NCBI Taxonomy" id="93489"/>
    <lineage>
        <taxon>Eukaryota</taxon>
        <taxon>Fungi</taxon>
        <taxon>Dikarya</taxon>
        <taxon>Ascomycota</taxon>
        <taxon>Pezizomycotina</taxon>
        <taxon>Dothideomycetes</taxon>
        <taxon>Dothideomycetes incertae sedis</taxon>
        <taxon>Coniosporium</taxon>
    </lineage>
</organism>
<reference evidence="1" key="1">
    <citation type="submission" date="2024-09" db="EMBL/GenBank/DDBJ databases">
        <title>Black Yeasts Isolated from many extreme environments.</title>
        <authorList>
            <person name="Coleine C."/>
            <person name="Stajich J.E."/>
            <person name="Selbmann L."/>
        </authorList>
    </citation>
    <scope>NUCLEOTIDE SEQUENCE</scope>
    <source>
        <strain evidence="1">CCFEE 5737</strain>
    </source>
</reference>